<sequence length="910" mass="97761">MSAQKRSKRPLKAYSTKAVSAVMAGAMIFSGASAVFADTTATTAATTNTQSVGIFSDVKTGFWAEKHIYKLASQGIVVGNNGLFRPGDSVTQQEAVLMALRFMKLQDKVDNSSAVALPTDFKVTNYYKDYVVLAFQQGLLDKATEMAPDNLKTSWGERKASREWIAELLIRALGKSADAAVAASAPTGFADDAKVSVNKRGYINVAVNLKLANGLDGNRFDPQGAVTRAQLATFFSRAEAHNTVEYDNTVSGTISQLSDGKLSVYNNGKTSTYTLGASTAYYTSASESRINLSDIQPYTKVTVIGATYNAAYVEVTDPTQQVESLSGSFAMVAPGNKLWLKSATGFTEYYYDETTTFVDANGTSIEPASLVADSIVTLQRETYSGSHKVVKVQVTSGVVNKTTTGTVQSIDLTGKSITFKNAAGTVETFKWEDGTSLFTYQASVLQPAELKTGSAVKYTVKDNVLRSVEVTEGIERTVQGVLTELTSSTVVYKKTDGTREVKLLATKPAIVIPNMNSAVADDLIADTVGGDKIQLTLNSSDQVIKIEVLSRQIDQFSGATVIDYNSKTQLLTVMDTDKKAHVVQLDEKTKLTYEGVLPNLTSVGARLTENRKVNIKAIGQRALSLEVVTKYEGTVTAVNVSARTIVLKLNDGQSLTLPSPQLIDLFGKTNPTVTDIPVGSYVTASLTAGQDLIAVLKVKTVLQVEAATVNSGTNRLSIKWNGGTSEINPYAIPLTNEAGESIKLSAVKSGDFLNVTFDGSTPLAIQLVKLTTGQISSVDTAANKLVVKEYAGSAQNFVVSGGARIIRDSATTTALSNLTTADRVEIRKDTDGATVIRVLPQLTRSFSRYDSTTNSLVTKRANLNDKYQFTLASNVYIHQGDTTLSVQSLKENDNIIMYFNNDIVVEIVKQ</sequence>
<feature type="signal peptide" evidence="1">
    <location>
        <begin position="1"/>
        <end position="37"/>
    </location>
</feature>
<dbReference type="RefSeq" id="WP_060622763.1">
    <property type="nucleotide sequence ID" value="NZ_LCZJ02000018.1"/>
</dbReference>
<dbReference type="PROSITE" id="PS51272">
    <property type="entry name" value="SLH"/>
    <property type="match status" value="2"/>
</dbReference>
<dbReference type="EMBL" id="LCZJ02000018">
    <property type="protein sequence ID" value="KTD87232.1"/>
    <property type="molecule type" value="Genomic_DNA"/>
</dbReference>
<gene>
    <name evidence="3" type="ORF">UQ64_10375</name>
</gene>
<reference evidence="3 4" key="1">
    <citation type="journal article" date="2015" name="Int. Biodeterior. Biodegradation">
        <title>Physiological and genetic screening methods for the isolation of methyl tert-butyl ether-degrading bacteria for bioremediation purposes.</title>
        <authorList>
            <person name="Guisado I.M."/>
            <person name="Purswani J."/>
            <person name="Gonzalez Lopez J."/>
            <person name="Pozo C."/>
        </authorList>
    </citation>
    <scope>NUCLEOTIDE SEQUENCE [LARGE SCALE GENOMIC DNA]</scope>
    <source>
        <strain evidence="3 4">SH7</strain>
    </source>
</reference>
<accession>A0A0W1B145</accession>
<evidence type="ECO:0000256" key="1">
    <source>
        <dbReference type="SAM" id="SignalP"/>
    </source>
</evidence>
<evidence type="ECO:0000313" key="4">
    <source>
        <dbReference type="Proteomes" id="UP000054709"/>
    </source>
</evidence>
<dbReference type="Pfam" id="PF00395">
    <property type="entry name" value="SLH"/>
    <property type="match status" value="2"/>
</dbReference>
<comment type="caution">
    <text evidence="3">The sequence shown here is derived from an EMBL/GenBank/DDBJ whole genome shotgun (WGS) entry which is preliminary data.</text>
</comment>
<keyword evidence="1" id="KW-0732">Signal</keyword>
<dbReference type="OrthoDB" id="2611444at2"/>
<evidence type="ECO:0000313" key="3">
    <source>
        <dbReference type="EMBL" id="KTD87232.1"/>
    </source>
</evidence>
<keyword evidence="4" id="KW-1185">Reference proteome</keyword>
<dbReference type="Proteomes" id="UP000054709">
    <property type="component" value="Unassembled WGS sequence"/>
</dbReference>
<proteinExistence type="predicted"/>
<evidence type="ECO:0000259" key="2">
    <source>
        <dbReference type="PROSITE" id="PS51272"/>
    </source>
</evidence>
<feature type="chain" id="PRO_5006920341" description="SLH domain-containing protein" evidence="1">
    <location>
        <begin position="38"/>
        <end position="910"/>
    </location>
</feature>
<dbReference type="InterPro" id="IPR001119">
    <property type="entry name" value="SLH_dom"/>
</dbReference>
<dbReference type="AlphaFoldDB" id="A0A0W1B145"/>
<feature type="domain" description="SLH" evidence="2">
    <location>
        <begin position="186"/>
        <end position="249"/>
    </location>
</feature>
<protein>
    <recommendedName>
        <fullName evidence="2">SLH domain-containing protein</fullName>
    </recommendedName>
</protein>
<organism evidence="3 4">
    <name type="scientific">Paenibacillus etheri</name>
    <dbReference type="NCBI Taxonomy" id="1306852"/>
    <lineage>
        <taxon>Bacteria</taxon>
        <taxon>Bacillati</taxon>
        <taxon>Bacillota</taxon>
        <taxon>Bacilli</taxon>
        <taxon>Bacillales</taxon>
        <taxon>Paenibacillaceae</taxon>
        <taxon>Paenibacillus</taxon>
    </lineage>
</organism>
<feature type="domain" description="SLH" evidence="2">
    <location>
        <begin position="51"/>
        <end position="113"/>
    </location>
</feature>
<name>A0A0W1B145_9BACL</name>